<dbReference type="EMBL" id="SFCC01000009">
    <property type="protein sequence ID" value="RZQ62525.1"/>
    <property type="molecule type" value="Genomic_DNA"/>
</dbReference>
<evidence type="ECO:0008006" key="3">
    <source>
        <dbReference type="Google" id="ProtNLM"/>
    </source>
</evidence>
<dbReference type="InterPro" id="IPR046828">
    <property type="entry name" value="RepSA"/>
</dbReference>
<dbReference type="Proteomes" id="UP000292003">
    <property type="component" value="Unassembled WGS sequence"/>
</dbReference>
<name>A0A4V2ELR9_9PSEU</name>
<protein>
    <recommendedName>
        <fullName evidence="3">Replication initiation protein</fullName>
    </recommendedName>
</protein>
<evidence type="ECO:0000313" key="2">
    <source>
        <dbReference type="Proteomes" id="UP000292003"/>
    </source>
</evidence>
<proteinExistence type="predicted"/>
<dbReference type="AlphaFoldDB" id="A0A4V2ELR9"/>
<organism evidence="1 2">
    <name type="scientific">Amycolatopsis suaedae</name>
    <dbReference type="NCBI Taxonomy" id="2510978"/>
    <lineage>
        <taxon>Bacteria</taxon>
        <taxon>Bacillati</taxon>
        <taxon>Actinomycetota</taxon>
        <taxon>Actinomycetes</taxon>
        <taxon>Pseudonocardiales</taxon>
        <taxon>Pseudonocardiaceae</taxon>
        <taxon>Amycolatopsis</taxon>
    </lineage>
</organism>
<sequence>MRTEVVGEGDRSARTTATDRAARDDYHQWQHHVSTVNGCIRPIRLTGQLHTIDTTTGEVLASRSTGTMPDGVLYIPCGNRRAEVCPACAELYRADTFHMIKAGLVGGKGTPDTVAHHPAVFATFTAPSFGAVHSRAVDKKTGRVKPCRMRRSMTLCPHGRPTWCSQRHTEGSHAIGKPLCSECYDYAGHAVWNAFAPELWRRTTQTMRRLASRLGKQHGVKLDISFGKVAEYQERGLVHFHAIIRLDQRDPGNPDAILPPPATLTAAHLDQLIAQAAATTAFRTPPHPGSRFYPANPEGWTITWGTQLVNRPLARVDGADITESMVAGYVAKYATKSTETTGFIARRITPDTIARYADYQTHIGTLIAHCWDIGANPHNRDTHPDEHDDWTNTYGKLRRWAHMLGFGGHFTTRSRRYGPTRKALKNIRRVHQRSQQLLRQSGHRTTEHLDEDTTLVIGELAYAGTGWLTLGDAELAASAAAKAREYRNTRKQEFALQQTA</sequence>
<dbReference type="OrthoDB" id="3203793at2"/>
<keyword evidence="2" id="KW-1185">Reference proteome</keyword>
<accession>A0A4V2ELR9</accession>
<dbReference type="Pfam" id="PF20199">
    <property type="entry name" value="RepSA"/>
    <property type="match status" value="1"/>
</dbReference>
<evidence type="ECO:0000313" key="1">
    <source>
        <dbReference type="EMBL" id="RZQ62525.1"/>
    </source>
</evidence>
<gene>
    <name evidence="1" type="ORF">EWH70_18365</name>
</gene>
<comment type="caution">
    <text evidence="1">The sequence shown here is derived from an EMBL/GenBank/DDBJ whole genome shotgun (WGS) entry which is preliminary data.</text>
</comment>
<reference evidence="1 2" key="1">
    <citation type="submission" date="2019-02" db="EMBL/GenBank/DDBJ databases">
        <title>Draft genome sequence of Amycolatopsis sp. 8-3EHSu isolated from roots of Suaeda maritima.</title>
        <authorList>
            <person name="Duangmal K."/>
            <person name="Chantavorakit T."/>
        </authorList>
    </citation>
    <scope>NUCLEOTIDE SEQUENCE [LARGE SCALE GENOMIC DNA]</scope>
    <source>
        <strain evidence="1 2">8-3EHSu</strain>
    </source>
</reference>